<dbReference type="PANTHER" id="PTHR28164:SF1">
    <property type="entry name" value="PROTEIN STB3"/>
    <property type="match status" value="1"/>
</dbReference>
<evidence type="ECO:0000256" key="1">
    <source>
        <dbReference type="SAM" id="MobiDB-lite"/>
    </source>
</evidence>
<keyword evidence="2" id="KW-0812">Transmembrane</keyword>
<comment type="caution">
    <text evidence="3">The sequence shown here is derived from an EMBL/GenBank/DDBJ whole genome shotgun (WGS) entry which is preliminary data.</text>
</comment>
<name>A0A9W4MQC3_PENNA</name>
<proteinExistence type="predicted"/>
<feature type="compositionally biased region" description="Basic and acidic residues" evidence="1">
    <location>
        <begin position="186"/>
        <end position="196"/>
    </location>
</feature>
<organism evidence="3 4">
    <name type="scientific">Penicillium nalgiovense</name>
    <dbReference type="NCBI Taxonomy" id="60175"/>
    <lineage>
        <taxon>Eukaryota</taxon>
        <taxon>Fungi</taxon>
        <taxon>Dikarya</taxon>
        <taxon>Ascomycota</taxon>
        <taxon>Pezizomycotina</taxon>
        <taxon>Eurotiomycetes</taxon>
        <taxon>Eurotiomycetidae</taxon>
        <taxon>Eurotiales</taxon>
        <taxon>Aspergillaceae</taxon>
        <taxon>Penicillium</taxon>
    </lineage>
</organism>
<feature type="region of interest" description="Disordered" evidence="1">
    <location>
        <begin position="22"/>
        <end position="77"/>
    </location>
</feature>
<evidence type="ECO:0008006" key="5">
    <source>
        <dbReference type="Google" id="ProtNLM"/>
    </source>
</evidence>
<dbReference type="GO" id="GO:0005634">
    <property type="term" value="C:nucleus"/>
    <property type="evidence" value="ECO:0007669"/>
    <property type="project" value="TreeGrafter"/>
</dbReference>
<dbReference type="PANTHER" id="PTHR28164">
    <property type="entry name" value="PROTEIN STB3"/>
    <property type="match status" value="1"/>
</dbReference>
<dbReference type="GO" id="GO:0043565">
    <property type="term" value="F:sequence-specific DNA binding"/>
    <property type="evidence" value="ECO:0007669"/>
    <property type="project" value="TreeGrafter"/>
</dbReference>
<dbReference type="Proteomes" id="UP001153461">
    <property type="component" value="Unassembled WGS sequence"/>
</dbReference>
<dbReference type="EMBL" id="CAJVNV010000133">
    <property type="protein sequence ID" value="CAG8068342.1"/>
    <property type="molecule type" value="Genomic_DNA"/>
</dbReference>
<keyword evidence="2" id="KW-1133">Transmembrane helix</keyword>
<dbReference type="AlphaFoldDB" id="A0A9W4MQC3"/>
<evidence type="ECO:0000256" key="2">
    <source>
        <dbReference type="SAM" id="Phobius"/>
    </source>
</evidence>
<feature type="region of interest" description="Disordered" evidence="1">
    <location>
        <begin position="186"/>
        <end position="226"/>
    </location>
</feature>
<reference evidence="3" key="1">
    <citation type="submission" date="2021-07" db="EMBL/GenBank/DDBJ databases">
        <authorList>
            <person name="Branca A.L. A."/>
        </authorList>
    </citation>
    <scope>NUCLEOTIDE SEQUENCE</scope>
</reference>
<keyword evidence="2" id="KW-0472">Membrane</keyword>
<dbReference type="OrthoDB" id="6500128at2759"/>
<feature type="compositionally biased region" description="Pro residues" evidence="1">
    <location>
        <begin position="44"/>
        <end position="56"/>
    </location>
</feature>
<dbReference type="GO" id="GO:0000432">
    <property type="term" value="P:positive regulation of transcription from RNA polymerase II promoter by glucose"/>
    <property type="evidence" value="ECO:0007669"/>
    <property type="project" value="TreeGrafter"/>
</dbReference>
<feature type="transmembrane region" description="Helical" evidence="2">
    <location>
        <begin position="386"/>
        <end position="416"/>
    </location>
</feature>
<evidence type="ECO:0000313" key="4">
    <source>
        <dbReference type="Proteomes" id="UP001153461"/>
    </source>
</evidence>
<feature type="compositionally biased region" description="Polar residues" evidence="1">
    <location>
        <begin position="206"/>
        <end position="221"/>
    </location>
</feature>
<feature type="compositionally biased region" description="Acidic residues" evidence="1">
    <location>
        <begin position="278"/>
        <end position="292"/>
    </location>
</feature>
<gene>
    <name evidence="3" type="ORF">PNAL_LOCUS3780</name>
</gene>
<evidence type="ECO:0000313" key="3">
    <source>
        <dbReference type="EMBL" id="CAG8068342.1"/>
    </source>
</evidence>
<dbReference type="Pfam" id="PF10330">
    <property type="entry name" value="Stb3"/>
    <property type="match status" value="1"/>
</dbReference>
<accession>A0A9W4MQC3</accession>
<dbReference type="InterPro" id="IPR018818">
    <property type="entry name" value="Stb3"/>
</dbReference>
<sequence length="438" mass="47276">MAFQTNSSIAMALAGKTASVDIPKRRSGLNGDRASTRPGLPAMLPTPPNSISPTLPPQTFKHRARLSPGSPLSTVPQLDSDIDLEDAEHDNGHHVSLPVDDLDSTGAITPAMLAKYHLPEILLEQGPLAIRHVMGHLTTSVPGFSHIPPAKARRLVVAALEGRGAGGVQGDVVFEKIGWGRWDARRRGEPARDRDLNASSSPPSSVAGSFQQRGLQIQGQSGWQGGNRHPYRMSFAESTAFSYTDDYGMHGDLDMLEHEADKMSLDGDDGEYCSSSEAPDEMQENEWVEGDDTDEEDWAQIGADALRARSMNNNGSFIHGHIAARAKPQPAGIFPATCPSVAKLPPRTFDTQERAAVEALLRLGSIPVAATTMTTPNTPSLLRSPFFLFFLSFFFLTWVNSSTIVCHVLILAFIFASVGSATSPTRLLVFLSSYFGIS</sequence>
<feature type="region of interest" description="Disordered" evidence="1">
    <location>
        <begin position="267"/>
        <end position="292"/>
    </location>
</feature>
<protein>
    <recommendedName>
        <fullName evidence="5">Sin3 binding protein</fullName>
    </recommendedName>
</protein>